<dbReference type="EMBL" id="CAKOGL010000008">
    <property type="protein sequence ID" value="CAH2089862.1"/>
    <property type="molecule type" value="Genomic_DNA"/>
</dbReference>
<name>A0AAU9TUF2_EUPED</name>
<proteinExistence type="predicted"/>
<reference evidence="1" key="1">
    <citation type="submission" date="2022-03" db="EMBL/GenBank/DDBJ databases">
        <authorList>
            <person name="Tunstrom K."/>
        </authorList>
    </citation>
    <scope>NUCLEOTIDE SEQUENCE</scope>
</reference>
<sequence length="164" mass="19102">MVYFLYCLVHALKLSKNIKYIFPIRGHTYLQNDQDFSLIRNEKKKITAEVPDDWNDIMETSVKTGNEDPYVQVRYYSTGPWHRIQIRNKRKLPEELQFQPTYNSRLPLNPHKYNDILKLTHYLSGPVCHNFYADLLGSVTTSEATTSLANEVDNEDNSSGTENN</sequence>
<comment type="caution">
    <text evidence="1">The sequence shown here is derived from an EMBL/GenBank/DDBJ whole genome shotgun (WGS) entry which is preliminary data.</text>
</comment>
<accession>A0AAU9TUF2</accession>
<dbReference type="AlphaFoldDB" id="A0AAU9TUF2"/>
<evidence type="ECO:0000313" key="2">
    <source>
        <dbReference type="Proteomes" id="UP001153954"/>
    </source>
</evidence>
<keyword evidence="2" id="KW-1185">Reference proteome</keyword>
<protein>
    <submittedName>
        <fullName evidence="1">Uncharacterized protein</fullName>
    </submittedName>
</protein>
<organism evidence="1 2">
    <name type="scientific">Euphydryas editha</name>
    <name type="common">Edith's checkerspot</name>
    <dbReference type="NCBI Taxonomy" id="104508"/>
    <lineage>
        <taxon>Eukaryota</taxon>
        <taxon>Metazoa</taxon>
        <taxon>Ecdysozoa</taxon>
        <taxon>Arthropoda</taxon>
        <taxon>Hexapoda</taxon>
        <taxon>Insecta</taxon>
        <taxon>Pterygota</taxon>
        <taxon>Neoptera</taxon>
        <taxon>Endopterygota</taxon>
        <taxon>Lepidoptera</taxon>
        <taxon>Glossata</taxon>
        <taxon>Ditrysia</taxon>
        <taxon>Papilionoidea</taxon>
        <taxon>Nymphalidae</taxon>
        <taxon>Nymphalinae</taxon>
        <taxon>Euphydryas</taxon>
    </lineage>
</organism>
<evidence type="ECO:0000313" key="1">
    <source>
        <dbReference type="EMBL" id="CAH2089862.1"/>
    </source>
</evidence>
<dbReference type="Proteomes" id="UP001153954">
    <property type="component" value="Unassembled WGS sequence"/>
</dbReference>
<gene>
    <name evidence="1" type="ORF">EEDITHA_LOCUS5874</name>
</gene>